<evidence type="ECO:0000313" key="2">
    <source>
        <dbReference type="Proteomes" id="UP000670947"/>
    </source>
</evidence>
<name>A0ABS3WCQ1_9BACL</name>
<reference evidence="1 2" key="1">
    <citation type="submission" date="2021-03" db="EMBL/GenBank/DDBJ databases">
        <title>Paenibacillus artemisicola MWE-103 whole genome sequence.</title>
        <authorList>
            <person name="Ham Y.J."/>
        </authorList>
    </citation>
    <scope>NUCLEOTIDE SEQUENCE [LARGE SCALE GENOMIC DNA]</scope>
    <source>
        <strain evidence="1 2">MWE-103</strain>
    </source>
</reference>
<dbReference type="EMBL" id="JAGGDJ010000014">
    <property type="protein sequence ID" value="MBO7746053.1"/>
    <property type="molecule type" value="Genomic_DNA"/>
</dbReference>
<evidence type="ECO:0000313" key="1">
    <source>
        <dbReference type="EMBL" id="MBO7746053.1"/>
    </source>
</evidence>
<accession>A0ABS3WCQ1</accession>
<keyword evidence="2" id="KW-1185">Reference proteome</keyword>
<gene>
    <name evidence="1" type="ORF">I8J29_17730</name>
</gene>
<dbReference type="Proteomes" id="UP000670947">
    <property type="component" value="Unassembled WGS sequence"/>
</dbReference>
<dbReference type="RefSeq" id="WP_208848857.1">
    <property type="nucleotide sequence ID" value="NZ_JAGGDJ010000014.1"/>
</dbReference>
<organism evidence="1 2">
    <name type="scientific">Paenibacillus artemisiicola</name>
    <dbReference type="NCBI Taxonomy" id="1172618"/>
    <lineage>
        <taxon>Bacteria</taxon>
        <taxon>Bacillati</taxon>
        <taxon>Bacillota</taxon>
        <taxon>Bacilli</taxon>
        <taxon>Bacillales</taxon>
        <taxon>Paenibacillaceae</taxon>
        <taxon>Paenibacillus</taxon>
    </lineage>
</organism>
<evidence type="ECO:0008006" key="3">
    <source>
        <dbReference type="Google" id="ProtNLM"/>
    </source>
</evidence>
<sequence length="193" mass="21342">MAGNTKTNGGAFKLSGSTLSRVAAIMVPFYTKIATNRLFALRWSKAVRQGDLDTLLRMFKSVTTFTKRDGFSTNAIGYFVDFGFPDPIVQYTNGTTIPPGSTQFTFSTPIHQAIARAVLPFYRALARSRAYASAVAAAINGNRPATVRCLVRRKVTTAALKSVRIRFSGVQLNFKYRSSKFTYRNLLFREIGG</sequence>
<protein>
    <recommendedName>
        <fullName evidence="3">Coat protein</fullName>
    </recommendedName>
</protein>
<proteinExistence type="predicted"/>
<comment type="caution">
    <text evidence="1">The sequence shown here is derived from an EMBL/GenBank/DDBJ whole genome shotgun (WGS) entry which is preliminary data.</text>
</comment>